<dbReference type="EMBL" id="MEZX01000002">
    <property type="protein sequence ID" value="OGD64867.1"/>
    <property type="molecule type" value="Genomic_DNA"/>
</dbReference>
<feature type="transmembrane region" description="Helical" evidence="2">
    <location>
        <begin position="31"/>
        <end position="49"/>
    </location>
</feature>
<dbReference type="GO" id="GO:0016787">
    <property type="term" value="F:hydrolase activity"/>
    <property type="evidence" value="ECO:0007669"/>
    <property type="project" value="UniProtKB-KW"/>
</dbReference>
<name>A0A1F5EBS9_9BACT</name>
<dbReference type="InterPro" id="IPR005754">
    <property type="entry name" value="Sortase"/>
</dbReference>
<evidence type="ECO:0000256" key="2">
    <source>
        <dbReference type="SAM" id="Phobius"/>
    </source>
</evidence>
<sequence length="240" mass="26465">MKPVTFGEEELKRIFRPHSAFSRGLLRLQRAAKVVVVIGLVYFGFFLLINGPAFWLRAKYQVDTVAPVAKVEPIVPVAKKYAPTIVIDKIKLKAPVVYGAPYSAILTSLQNGVAQYEGTALPNQRGNVVLLGHSSNFPWAKGKYNTIFALLDKLKPGDNITLYYGTERYRYTVRQVKVVAANDLSVLNITPRATVTLISCYPVGTTWKRIVVTGALTGGEVTGRQTTEPYLGNKGLPKPR</sequence>
<gene>
    <name evidence="3" type="ORF">A3A71_02360</name>
</gene>
<comment type="caution">
    <text evidence="3">The sequence shown here is derived from an EMBL/GenBank/DDBJ whole genome shotgun (WGS) entry which is preliminary data.</text>
</comment>
<reference evidence="3 4" key="1">
    <citation type="journal article" date="2016" name="Nat. Commun.">
        <title>Thousands of microbial genomes shed light on interconnected biogeochemical processes in an aquifer system.</title>
        <authorList>
            <person name="Anantharaman K."/>
            <person name="Brown C.T."/>
            <person name="Hug L.A."/>
            <person name="Sharon I."/>
            <person name="Castelle C.J."/>
            <person name="Probst A.J."/>
            <person name="Thomas B.C."/>
            <person name="Singh A."/>
            <person name="Wilkins M.J."/>
            <person name="Karaoz U."/>
            <person name="Brodie E.L."/>
            <person name="Williams K.H."/>
            <person name="Hubbard S.S."/>
            <person name="Banfield J.F."/>
        </authorList>
    </citation>
    <scope>NUCLEOTIDE SEQUENCE [LARGE SCALE GENOMIC DNA]</scope>
</reference>
<keyword evidence="2" id="KW-1133">Transmembrane helix</keyword>
<evidence type="ECO:0000313" key="4">
    <source>
        <dbReference type="Proteomes" id="UP000177481"/>
    </source>
</evidence>
<dbReference type="STRING" id="1797471.A3A71_02360"/>
<keyword evidence="2" id="KW-0472">Membrane</keyword>
<evidence type="ECO:0000256" key="1">
    <source>
        <dbReference type="ARBA" id="ARBA00022801"/>
    </source>
</evidence>
<protein>
    <recommendedName>
        <fullName evidence="5">Sortase</fullName>
    </recommendedName>
</protein>
<dbReference type="Proteomes" id="UP000177481">
    <property type="component" value="Unassembled WGS sequence"/>
</dbReference>
<proteinExistence type="predicted"/>
<organism evidence="3 4">
    <name type="scientific">Candidatus Berkelbacteria bacterium RIFCSPLOWO2_01_FULL_50_28</name>
    <dbReference type="NCBI Taxonomy" id="1797471"/>
    <lineage>
        <taxon>Bacteria</taxon>
        <taxon>Candidatus Berkelbacteria</taxon>
    </lineage>
</organism>
<dbReference type="InterPro" id="IPR023365">
    <property type="entry name" value="Sortase_dom-sf"/>
</dbReference>
<evidence type="ECO:0008006" key="5">
    <source>
        <dbReference type="Google" id="ProtNLM"/>
    </source>
</evidence>
<keyword evidence="1" id="KW-0378">Hydrolase</keyword>
<dbReference type="Pfam" id="PF04203">
    <property type="entry name" value="Sortase"/>
    <property type="match status" value="1"/>
</dbReference>
<dbReference type="AlphaFoldDB" id="A0A1F5EBS9"/>
<accession>A0A1F5EBS9</accession>
<keyword evidence="2" id="KW-0812">Transmembrane</keyword>
<dbReference type="SUPFAM" id="SSF63817">
    <property type="entry name" value="Sortase"/>
    <property type="match status" value="1"/>
</dbReference>
<dbReference type="NCBIfam" id="TIGR01076">
    <property type="entry name" value="sortase_fam"/>
    <property type="match status" value="1"/>
</dbReference>
<evidence type="ECO:0000313" key="3">
    <source>
        <dbReference type="EMBL" id="OGD64867.1"/>
    </source>
</evidence>
<dbReference type="Gene3D" id="2.40.260.10">
    <property type="entry name" value="Sortase"/>
    <property type="match status" value="1"/>
</dbReference>